<protein>
    <submittedName>
        <fullName evidence="5">Helix-turn-helix domain-containing protein</fullName>
    </submittedName>
</protein>
<evidence type="ECO:0000259" key="4">
    <source>
        <dbReference type="PROSITE" id="PS01124"/>
    </source>
</evidence>
<gene>
    <name evidence="5" type="ORF">SAMN03080617_03327</name>
</gene>
<dbReference type="SMART" id="SM00342">
    <property type="entry name" value="HTH_ARAC"/>
    <property type="match status" value="1"/>
</dbReference>
<evidence type="ECO:0000256" key="3">
    <source>
        <dbReference type="ARBA" id="ARBA00023163"/>
    </source>
</evidence>
<dbReference type="InterPro" id="IPR018060">
    <property type="entry name" value="HTH_AraC"/>
</dbReference>
<dbReference type="InterPro" id="IPR018062">
    <property type="entry name" value="HTH_AraC-typ_CS"/>
</dbReference>
<evidence type="ECO:0000313" key="5">
    <source>
        <dbReference type="EMBL" id="SDA90781.1"/>
    </source>
</evidence>
<proteinExistence type="predicted"/>
<organism evidence="5 6">
    <name type="scientific">Algoriphagus alkaliphilus</name>
    <dbReference type="NCBI Taxonomy" id="279824"/>
    <lineage>
        <taxon>Bacteria</taxon>
        <taxon>Pseudomonadati</taxon>
        <taxon>Bacteroidota</taxon>
        <taxon>Cytophagia</taxon>
        <taxon>Cytophagales</taxon>
        <taxon>Cyclobacteriaceae</taxon>
        <taxon>Algoriphagus</taxon>
    </lineage>
</organism>
<dbReference type="PROSITE" id="PS01124">
    <property type="entry name" value="HTH_ARAC_FAMILY_2"/>
    <property type="match status" value="1"/>
</dbReference>
<dbReference type="PROSITE" id="PS00041">
    <property type="entry name" value="HTH_ARAC_FAMILY_1"/>
    <property type="match status" value="1"/>
</dbReference>
<dbReference type="Pfam" id="PF12833">
    <property type="entry name" value="HTH_18"/>
    <property type="match status" value="1"/>
</dbReference>
<dbReference type="SUPFAM" id="SSF46689">
    <property type="entry name" value="Homeodomain-like"/>
    <property type="match status" value="1"/>
</dbReference>
<dbReference type="InterPro" id="IPR009057">
    <property type="entry name" value="Homeodomain-like_sf"/>
</dbReference>
<evidence type="ECO:0000256" key="1">
    <source>
        <dbReference type="ARBA" id="ARBA00023015"/>
    </source>
</evidence>
<dbReference type="RefSeq" id="WP_245693291.1">
    <property type="nucleotide sequence ID" value="NZ_FMXE01000028.1"/>
</dbReference>
<accession>A0A1G5Z7L4</accession>
<dbReference type="AlphaFoldDB" id="A0A1G5Z7L4"/>
<feature type="domain" description="HTH araC/xylS-type" evidence="4">
    <location>
        <begin position="64"/>
        <end position="168"/>
    </location>
</feature>
<dbReference type="Gene3D" id="1.10.10.60">
    <property type="entry name" value="Homeodomain-like"/>
    <property type="match status" value="1"/>
</dbReference>
<dbReference type="Proteomes" id="UP000198756">
    <property type="component" value="Unassembled WGS sequence"/>
</dbReference>
<evidence type="ECO:0000256" key="2">
    <source>
        <dbReference type="ARBA" id="ARBA00023125"/>
    </source>
</evidence>
<name>A0A1G5Z7L4_9BACT</name>
<dbReference type="PANTHER" id="PTHR43280:SF28">
    <property type="entry name" value="HTH-TYPE TRANSCRIPTIONAL ACTIVATOR RHAS"/>
    <property type="match status" value="1"/>
</dbReference>
<dbReference type="PANTHER" id="PTHR43280">
    <property type="entry name" value="ARAC-FAMILY TRANSCRIPTIONAL REGULATOR"/>
    <property type="match status" value="1"/>
</dbReference>
<keyword evidence="1" id="KW-0805">Transcription regulation</keyword>
<evidence type="ECO:0000313" key="6">
    <source>
        <dbReference type="Proteomes" id="UP000198756"/>
    </source>
</evidence>
<keyword evidence="3" id="KW-0804">Transcription</keyword>
<dbReference type="GO" id="GO:0003700">
    <property type="term" value="F:DNA-binding transcription factor activity"/>
    <property type="evidence" value="ECO:0007669"/>
    <property type="project" value="InterPro"/>
</dbReference>
<keyword evidence="2" id="KW-0238">DNA-binding</keyword>
<dbReference type="GO" id="GO:0043565">
    <property type="term" value="F:sequence-specific DNA binding"/>
    <property type="evidence" value="ECO:0007669"/>
    <property type="project" value="InterPro"/>
</dbReference>
<dbReference type="STRING" id="279824.SAMN03080617_03327"/>
<dbReference type="EMBL" id="FMXE01000028">
    <property type="protein sequence ID" value="SDA90781.1"/>
    <property type="molecule type" value="Genomic_DNA"/>
</dbReference>
<sequence length="170" mass="19632">MVSLRCKIIVQQELDRIGIPYLSVNLGSVETESSIPCDQMEELKESLKRVGLEILEDKKNILIDKIKLAINELVQSREDATRVNYSDFISEKLDYDYTYLSNIFSEVEGITIQQYLIALKIERVKEFLLYDELSITEISDRMNYSSVSHLSNQFKKVTGLSPSSFYQSKK</sequence>
<keyword evidence="6" id="KW-1185">Reference proteome</keyword>
<reference evidence="6" key="1">
    <citation type="submission" date="2016-10" db="EMBL/GenBank/DDBJ databases">
        <authorList>
            <person name="Varghese N."/>
            <person name="Submissions S."/>
        </authorList>
    </citation>
    <scope>NUCLEOTIDE SEQUENCE [LARGE SCALE GENOMIC DNA]</scope>
    <source>
        <strain evidence="6">DSM 22703</strain>
    </source>
</reference>